<dbReference type="GO" id="GO:0006152">
    <property type="term" value="P:purine nucleoside catabolic process"/>
    <property type="evidence" value="ECO:0007669"/>
    <property type="project" value="TreeGrafter"/>
</dbReference>
<feature type="domain" description="Inosine/uridine-preferring nucleoside hydrolase" evidence="4">
    <location>
        <begin position="6"/>
        <end position="395"/>
    </location>
</feature>
<name>A0AAD6IS33_DREDA</name>
<sequence length="435" mass="48294">MAPEKIIIDTDPGVDDILALLLALSASPEEIELLLISLTFGNIDVENCLRNTVSLFHVLEKEILWRKRTGRLQRGYDSLQRHKPVVAVGAHRPLEDQVLMGDYFHGIDGLGGVHTKAPHFTPTEIWRHLFHSPSADSAPIPPDSPTPLPQEALFTPSSSPAHLEILEQLKSHPPHTVTIIAVGPLTNLALAAAHDPETFLLAKEVVIMSGTIDLEGNVTPMAEFNAYADAVAAARIFALTSPEPQRTMPPGQSSLASYPSTLSKRLNLTIFPLDITTMHLLNESEFDKLTAPLREEGSPLAQWASVFIHATFRKMESLYVAAAGGEGVKRIQDVDISLHDPLCVWYVLTRLVSGWKAVEDRDIRVDATGQWTRGMYVVDRRTRKKATEEEVKGLEEVKGDCDGWLHPRWGNRVRQMVESPDRDGFGRAMIQRIFL</sequence>
<keyword evidence="2" id="KW-0378">Hydrolase</keyword>
<dbReference type="GO" id="GO:0005829">
    <property type="term" value="C:cytosol"/>
    <property type="evidence" value="ECO:0007669"/>
    <property type="project" value="TreeGrafter"/>
</dbReference>
<dbReference type="PANTHER" id="PTHR12304">
    <property type="entry name" value="INOSINE-URIDINE PREFERRING NUCLEOSIDE HYDROLASE"/>
    <property type="match status" value="1"/>
</dbReference>
<comment type="similarity">
    <text evidence="1">Belongs to the IUNH family.</text>
</comment>
<dbReference type="GO" id="GO:0008477">
    <property type="term" value="F:purine nucleosidase activity"/>
    <property type="evidence" value="ECO:0007669"/>
    <property type="project" value="TreeGrafter"/>
</dbReference>
<keyword evidence="6" id="KW-1185">Reference proteome</keyword>
<evidence type="ECO:0000256" key="3">
    <source>
        <dbReference type="ARBA" id="ARBA00023295"/>
    </source>
</evidence>
<proteinExistence type="inferred from homology"/>
<evidence type="ECO:0000313" key="6">
    <source>
        <dbReference type="Proteomes" id="UP001221413"/>
    </source>
</evidence>
<dbReference type="InterPro" id="IPR023186">
    <property type="entry name" value="IUNH"/>
</dbReference>
<dbReference type="InterPro" id="IPR036452">
    <property type="entry name" value="Ribo_hydro-like"/>
</dbReference>
<dbReference type="Pfam" id="PF01156">
    <property type="entry name" value="IU_nuc_hydro"/>
    <property type="match status" value="1"/>
</dbReference>
<gene>
    <name evidence="5" type="ORF">Dda_8276</name>
</gene>
<dbReference type="AlphaFoldDB" id="A0AAD6IS33"/>
<comment type="caution">
    <text evidence="5">The sequence shown here is derived from an EMBL/GenBank/DDBJ whole genome shotgun (WGS) entry which is preliminary data.</text>
</comment>
<dbReference type="PANTHER" id="PTHR12304:SF56">
    <property type="entry name" value="HYDROLASE, PUTATIVE (AFU_ORTHOLOGUE AFUA_1G11790)-RELATED"/>
    <property type="match status" value="1"/>
</dbReference>
<dbReference type="Proteomes" id="UP001221413">
    <property type="component" value="Unassembled WGS sequence"/>
</dbReference>
<evidence type="ECO:0000256" key="2">
    <source>
        <dbReference type="ARBA" id="ARBA00022801"/>
    </source>
</evidence>
<evidence type="ECO:0000313" key="5">
    <source>
        <dbReference type="EMBL" id="KAJ6257387.1"/>
    </source>
</evidence>
<dbReference type="InterPro" id="IPR001910">
    <property type="entry name" value="Inosine/uridine_hydrolase_dom"/>
</dbReference>
<reference evidence="5" key="1">
    <citation type="submission" date="2023-01" db="EMBL/GenBank/DDBJ databases">
        <title>The chitinases involved in constricting ring structure development in the nematode-trapping fungus Drechslerella dactyloides.</title>
        <authorList>
            <person name="Wang R."/>
            <person name="Zhang L."/>
            <person name="Tang P."/>
            <person name="Li S."/>
            <person name="Liang L."/>
        </authorList>
    </citation>
    <scope>NUCLEOTIDE SEQUENCE</scope>
    <source>
        <strain evidence="5">YMF1.00031</strain>
    </source>
</reference>
<dbReference type="EMBL" id="JAQGDS010000011">
    <property type="protein sequence ID" value="KAJ6257387.1"/>
    <property type="molecule type" value="Genomic_DNA"/>
</dbReference>
<organism evidence="5 6">
    <name type="scientific">Drechslerella dactyloides</name>
    <name type="common">Nematode-trapping fungus</name>
    <name type="synonym">Arthrobotrys dactyloides</name>
    <dbReference type="NCBI Taxonomy" id="74499"/>
    <lineage>
        <taxon>Eukaryota</taxon>
        <taxon>Fungi</taxon>
        <taxon>Dikarya</taxon>
        <taxon>Ascomycota</taxon>
        <taxon>Pezizomycotina</taxon>
        <taxon>Orbiliomycetes</taxon>
        <taxon>Orbiliales</taxon>
        <taxon>Orbiliaceae</taxon>
        <taxon>Drechslerella</taxon>
    </lineage>
</organism>
<accession>A0AAD6IS33</accession>
<dbReference type="Gene3D" id="3.90.245.10">
    <property type="entry name" value="Ribonucleoside hydrolase-like"/>
    <property type="match status" value="1"/>
</dbReference>
<dbReference type="SUPFAM" id="SSF53590">
    <property type="entry name" value="Nucleoside hydrolase"/>
    <property type="match status" value="1"/>
</dbReference>
<evidence type="ECO:0000256" key="1">
    <source>
        <dbReference type="ARBA" id="ARBA00009176"/>
    </source>
</evidence>
<protein>
    <recommendedName>
        <fullName evidence="4">Inosine/uridine-preferring nucleoside hydrolase domain-containing protein</fullName>
    </recommendedName>
</protein>
<evidence type="ECO:0000259" key="4">
    <source>
        <dbReference type="Pfam" id="PF01156"/>
    </source>
</evidence>
<keyword evidence="3" id="KW-0326">Glycosidase</keyword>